<comment type="caution">
    <text evidence="5">The sequence shown here is derived from an EMBL/GenBank/DDBJ whole genome shotgun (WGS) entry which is preliminary data.</text>
</comment>
<evidence type="ECO:0000256" key="1">
    <source>
        <dbReference type="ARBA" id="ARBA00004196"/>
    </source>
</evidence>
<gene>
    <name evidence="5" type="ORF">HOQ43_11550</name>
</gene>
<proteinExistence type="predicted"/>
<dbReference type="Gene3D" id="2.40.50.100">
    <property type="match status" value="1"/>
</dbReference>
<dbReference type="Gene3D" id="2.40.30.170">
    <property type="match status" value="1"/>
</dbReference>
<dbReference type="Proteomes" id="UP000574690">
    <property type="component" value="Unassembled WGS sequence"/>
</dbReference>
<evidence type="ECO:0000313" key="5">
    <source>
        <dbReference type="EMBL" id="NUQ89084.1"/>
    </source>
</evidence>
<evidence type="ECO:0000313" key="6">
    <source>
        <dbReference type="Proteomes" id="UP000574690"/>
    </source>
</evidence>
<organism evidence="5 6">
    <name type="scientific">Glycomyces artemisiae</name>
    <dbReference type="NCBI Taxonomy" id="1076443"/>
    <lineage>
        <taxon>Bacteria</taxon>
        <taxon>Bacillati</taxon>
        <taxon>Actinomycetota</taxon>
        <taxon>Actinomycetes</taxon>
        <taxon>Glycomycetales</taxon>
        <taxon>Glycomycetaceae</taxon>
        <taxon>Glycomyces</taxon>
    </lineage>
</organism>
<dbReference type="Gene3D" id="2.40.420.20">
    <property type="match status" value="1"/>
</dbReference>
<comment type="subcellular location">
    <subcellularLocation>
        <location evidence="1">Cell envelope</location>
    </subcellularLocation>
</comment>
<dbReference type="Gene3D" id="1.10.287.470">
    <property type="entry name" value="Helix hairpin bin"/>
    <property type="match status" value="1"/>
</dbReference>
<name>A0A850C416_9ACTN</name>
<dbReference type="SUPFAM" id="SSF111369">
    <property type="entry name" value="HlyD-like secretion proteins"/>
    <property type="match status" value="1"/>
</dbReference>
<accession>A0A850C416</accession>
<evidence type="ECO:0000256" key="4">
    <source>
        <dbReference type="SAM" id="MobiDB-lite"/>
    </source>
</evidence>
<dbReference type="InterPro" id="IPR050465">
    <property type="entry name" value="UPF0194_transport"/>
</dbReference>
<evidence type="ECO:0000256" key="2">
    <source>
        <dbReference type="ARBA" id="ARBA00023054"/>
    </source>
</evidence>
<keyword evidence="2 3" id="KW-0175">Coiled coil</keyword>
<sequence length="401" mass="38782">MRTPTPVVLVNGSLALALAVGGGATYLLLRGTDLALLPAAEAAEEDVAASTTATAAVGSLTRTVAADGTVTAASTLTAEFANSGTVTDIAVQVGDVVEAGQQLAAIVSADAERDLETAEENLDAAEDSLDRAETDSEIEQAEQAVDDAEDAVEEAEQAVDDTVLTAPGGGTVIAVNGTVGGSSGAAAGSGSDGTGMTGDDSGSTASEGFIEIADLSDLTVTASVAEGDATDVAVGQAAQTTWNALDASIGGELLAISPTSTADGSVATYDVTVSLSELPEGVRLGQTVSVSITVEEAQDVLYVPTAAVEGSGDAATVTLIGDDGTRTETSVVLGVEGDSGVEIVSGLAEGDTVAVTVDESDTDTGEFTFPGGGGMPEGGFPAGGSGGGGGFPAGGGLPGGS</sequence>
<reference evidence="5 6" key="1">
    <citation type="submission" date="2020-05" db="EMBL/GenBank/DDBJ databases">
        <title>DNA-SIP metagenomic assembled genomes.</title>
        <authorList>
            <person name="Yu J."/>
        </authorList>
    </citation>
    <scope>NUCLEOTIDE SEQUENCE [LARGE SCALE GENOMIC DNA]</scope>
    <source>
        <strain evidence="5">Bin5.27</strain>
    </source>
</reference>
<feature type="region of interest" description="Disordered" evidence="4">
    <location>
        <begin position="178"/>
        <end position="205"/>
    </location>
</feature>
<feature type="coiled-coil region" evidence="3">
    <location>
        <begin position="108"/>
        <end position="165"/>
    </location>
</feature>
<dbReference type="AlphaFoldDB" id="A0A850C416"/>
<feature type="region of interest" description="Disordered" evidence="4">
    <location>
        <begin position="372"/>
        <end position="401"/>
    </location>
</feature>
<dbReference type="GO" id="GO:0030313">
    <property type="term" value="C:cell envelope"/>
    <property type="evidence" value="ECO:0007669"/>
    <property type="project" value="UniProtKB-SubCell"/>
</dbReference>
<dbReference type="PANTHER" id="PTHR32347">
    <property type="entry name" value="EFFLUX SYSTEM COMPONENT YKNX-RELATED"/>
    <property type="match status" value="1"/>
</dbReference>
<evidence type="ECO:0000256" key="3">
    <source>
        <dbReference type="SAM" id="Coils"/>
    </source>
</evidence>
<protein>
    <submittedName>
        <fullName evidence="5">HlyD family efflux transporter periplasmic adaptor subunit</fullName>
    </submittedName>
</protein>
<dbReference type="EMBL" id="JABFXE010000472">
    <property type="protein sequence ID" value="NUQ89084.1"/>
    <property type="molecule type" value="Genomic_DNA"/>
</dbReference>